<evidence type="ECO:0000313" key="2">
    <source>
        <dbReference type="Proteomes" id="UP000823674"/>
    </source>
</evidence>
<comment type="caution">
    <text evidence="1">The sequence shown here is derived from an EMBL/GenBank/DDBJ whole genome shotgun (WGS) entry which is preliminary data.</text>
</comment>
<name>A0ABQ7KTF8_BRACM</name>
<organism evidence="1 2">
    <name type="scientific">Brassica rapa subsp. trilocularis</name>
    <dbReference type="NCBI Taxonomy" id="1813537"/>
    <lineage>
        <taxon>Eukaryota</taxon>
        <taxon>Viridiplantae</taxon>
        <taxon>Streptophyta</taxon>
        <taxon>Embryophyta</taxon>
        <taxon>Tracheophyta</taxon>
        <taxon>Spermatophyta</taxon>
        <taxon>Magnoliopsida</taxon>
        <taxon>eudicotyledons</taxon>
        <taxon>Gunneridae</taxon>
        <taxon>Pentapetalae</taxon>
        <taxon>rosids</taxon>
        <taxon>malvids</taxon>
        <taxon>Brassicales</taxon>
        <taxon>Brassicaceae</taxon>
        <taxon>Brassiceae</taxon>
        <taxon>Brassica</taxon>
    </lineage>
</organism>
<dbReference type="Proteomes" id="UP000823674">
    <property type="component" value="Chromosome A07"/>
</dbReference>
<evidence type="ECO:0008006" key="3">
    <source>
        <dbReference type="Google" id="ProtNLM"/>
    </source>
</evidence>
<reference evidence="1 2" key="1">
    <citation type="submission" date="2021-03" db="EMBL/GenBank/DDBJ databases">
        <authorList>
            <person name="King G.J."/>
            <person name="Bancroft I."/>
            <person name="Baten A."/>
            <person name="Bloomfield J."/>
            <person name="Borpatragohain P."/>
            <person name="He Z."/>
            <person name="Irish N."/>
            <person name="Irwin J."/>
            <person name="Liu K."/>
            <person name="Mauleon R.P."/>
            <person name="Moore J."/>
            <person name="Morris R."/>
            <person name="Ostergaard L."/>
            <person name="Wang B."/>
            <person name="Wells R."/>
        </authorList>
    </citation>
    <scope>NUCLEOTIDE SEQUENCE [LARGE SCALE GENOMIC DNA]</scope>
    <source>
        <strain evidence="1">R-o-18</strain>
        <tissue evidence="1">Leaf</tissue>
    </source>
</reference>
<evidence type="ECO:0000313" key="1">
    <source>
        <dbReference type="EMBL" id="KAG5377715.1"/>
    </source>
</evidence>
<protein>
    <recommendedName>
        <fullName evidence="3">Phytosulfokine-beta</fullName>
    </recommendedName>
</protein>
<keyword evidence="2" id="KW-1185">Reference proteome</keyword>
<sequence length="97" mass="11428">MKVEMTYRRNVDGSMTTKMNQFQMEDKKKHSFFFLVFGDKKKKNCKKDYEEQMVENMTPSPMSEAVEEDEGLISSSTMEELAATKKYIEDHYNKCMA</sequence>
<gene>
    <name evidence="1" type="primary">A07p007140.1_BraROA</name>
    <name evidence="1" type="ORF">IGI04_025557</name>
</gene>
<accession>A0ABQ7KTF8</accession>
<proteinExistence type="predicted"/>
<dbReference type="EMBL" id="JADBGQ010000009">
    <property type="protein sequence ID" value="KAG5377715.1"/>
    <property type="molecule type" value="Genomic_DNA"/>
</dbReference>